<dbReference type="EMBL" id="JAOSHN010000001">
    <property type="protein sequence ID" value="MCU7376847.1"/>
    <property type="molecule type" value="Genomic_DNA"/>
</dbReference>
<accession>A0A9J6QRC3</accession>
<protein>
    <submittedName>
        <fullName evidence="1">Uncharacterized protein</fullName>
    </submittedName>
</protein>
<comment type="caution">
    <text evidence="1">The sequence shown here is derived from an EMBL/GenBank/DDBJ whole genome shotgun (WGS) entry which is preliminary data.</text>
</comment>
<evidence type="ECO:0000313" key="2">
    <source>
        <dbReference type="EMBL" id="MCU7379396.1"/>
    </source>
</evidence>
<reference evidence="1" key="1">
    <citation type="submission" date="2022-09" db="EMBL/GenBank/DDBJ databases">
        <title>Culturomic study of gut microbiota in children with autism spectrum disorder.</title>
        <authorList>
            <person name="Efimov B.A."/>
            <person name="Chaplin A.V."/>
            <person name="Sokolova S.R."/>
            <person name="Pikina A.P."/>
            <person name="Korzhanova M."/>
            <person name="Belova V."/>
            <person name="Korostin D."/>
        </authorList>
    </citation>
    <scope>NUCLEOTIDE SEQUENCE</scope>
    <source>
        <strain evidence="1">ASD5510</strain>
    </source>
</reference>
<organism evidence="1 3">
    <name type="scientific">Hominibacterium faecale</name>
    <dbReference type="NCBI Taxonomy" id="2839743"/>
    <lineage>
        <taxon>Bacteria</taxon>
        <taxon>Bacillati</taxon>
        <taxon>Bacillota</taxon>
        <taxon>Clostridia</taxon>
        <taxon>Peptostreptococcales</taxon>
        <taxon>Anaerovoracaceae</taxon>
        <taxon>Hominibacterium</taxon>
    </lineage>
</organism>
<sequence>MYVQLDIEIRPKNAIDEEEMNKFSKRMRKVVDEFDINFKEYRVRRKHYYSYKIKAIDEGYERFMEFNETYKRKLDIAIYPYTIYEKQDYEAASAFVLEFTNQCDYYDGYDFEKYDCLKTDSAALGQWYPMPPIYIKLPTKTRKAFEHMDGAITPDFESYISPKLYKYLIDCGIDKEYFKEAYKKGKDREIVAYRLWGREHVLPAESLFEFNRDYDFAWCYDPDTGYVKWVREDDTEREYEPWEFNLYGQLEPVVPTITKEGIDALSYVSDSFEALGNMRSTIINPELFQLIKEKVPSVMKRTIPIFQGEPPEYIKGPVAP</sequence>
<proteinExistence type="predicted"/>
<name>A0A9J6QRC3_9FIRM</name>
<dbReference type="EMBL" id="JAOSHN010000005">
    <property type="protein sequence ID" value="MCU7379396.1"/>
    <property type="molecule type" value="Genomic_DNA"/>
</dbReference>
<keyword evidence="3" id="KW-1185">Reference proteome</keyword>
<dbReference type="AlphaFoldDB" id="A0A9J6QRC3"/>
<gene>
    <name evidence="1" type="ORF">OBO34_00600</name>
    <name evidence="2" type="ORF">OBO34_13695</name>
</gene>
<dbReference type="Proteomes" id="UP001065549">
    <property type="component" value="Unassembled WGS sequence"/>
</dbReference>
<dbReference type="RefSeq" id="WP_253020460.1">
    <property type="nucleotide sequence ID" value="NZ_JAOSHN010000001.1"/>
</dbReference>
<evidence type="ECO:0000313" key="1">
    <source>
        <dbReference type="EMBL" id="MCU7376847.1"/>
    </source>
</evidence>
<evidence type="ECO:0000313" key="3">
    <source>
        <dbReference type="Proteomes" id="UP001065549"/>
    </source>
</evidence>